<keyword evidence="10" id="KW-0010">Activator</keyword>
<dbReference type="GO" id="GO:0005737">
    <property type="term" value="C:cytoplasm"/>
    <property type="evidence" value="ECO:0007669"/>
    <property type="project" value="UniProtKB-SubCell"/>
</dbReference>
<evidence type="ECO:0000256" key="7">
    <source>
        <dbReference type="ARBA" id="ARBA00022737"/>
    </source>
</evidence>
<keyword evidence="9" id="KW-0805">Transcription regulation</keyword>
<evidence type="ECO:0000313" key="16">
    <source>
        <dbReference type="EMBL" id="JAI16536.1"/>
    </source>
</evidence>
<feature type="domain" description="WW" evidence="15">
    <location>
        <begin position="267"/>
        <end position="300"/>
    </location>
</feature>
<evidence type="ECO:0000256" key="3">
    <source>
        <dbReference type="ARBA" id="ARBA00004496"/>
    </source>
</evidence>
<evidence type="ECO:0000256" key="10">
    <source>
        <dbReference type="ARBA" id="ARBA00023159"/>
    </source>
</evidence>
<evidence type="ECO:0000259" key="15">
    <source>
        <dbReference type="PROSITE" id="PS50020"/>
    </source>
</evidence>
<dbReference type="SMART" id="SM00456">
    <property type="entry name" value="WW"/>
    <property type="match status" value="2"/>
</dbReference>
<keyword evidence="4" id="KW-0963">Cytoplasm</keyword>
<dbReference type="FunFam" id="2.20.70.10:FF:000012">
    <property type="entry name" value="transcriptional coactivator YAP1 isoform X2"/>
    <property type="match status" value="1"/>
</dbReference>
<feature type="compositionally biased region" description="Polar residues" evidence="14">
    <location>
        <begin position="71"/>
        <end position="101"/>
    </location>
</feature>
<evidence type="ECO:0000256" key="9">
    <source>
        <dbReference type="ARBA" id="ARBA00023015"/>
    </source>
</evidence>
<keyword evidence="8" id="KW-0965">Cell junction</keyword>
<dbReference type="Pfam" id="PF15238">
    <property type="entry name" value="TEADIR3"/>
    <property type="match status" value="1"/>
</dbReference>
<evidence type="ECO:0000256" key="12">
    <source>
        <dbReference type="ARBA" id="ARBA00023242"/>
    </source>
</evidence>
<dbReference type="InterPro" id="IPR036020">
    <property type="entry name" value="WW_dom_sf"/>
</dbReference>
<dbReference type="GO" id="GO:0035329">
    <property type="term" value="P:hippo signaling"/>
    <property type="evidence" value="ECO:0007669"/>
    <property type="project" value="TreeGrafter"/>
</dbReference>
<keyword evidence="11" id="KW-0804">Transcription</keyword>
<dbReference type="GO" id="GO:0005634">
    <property type="term" value="C:nucleus"/>
    <property type="evidence" value="ECO:0007669"/>
    <property type="project" value="UniProtKB-SubCell"/>
</dbReference>
<keyword evidence="6" id="KW-0597">Phosphoprotein</keyword>
<accession>A0A0K8TQV3</accession>
<dbReference type="InterPro" id="IPR051583">
    <property type="entry name" value="YAP1"/>
</dbReference>
<dbReference type="CDD" id="cd00201">
    <property type="entry name" value="WW"/>
    <property type="match status" value="2"/>
</dbReference>
<dbReference type="GO" id="GO:0045944">
    <property type="term" value="P:positive regulation of transcription by RNA polymerase II"/>
    <property type="evidence" value="ECO:0007669"/>
    <property type="project" value="TreeGrafter"/>
</dbReference>
<feature type="compositionally biased region" description="Polar residues" evidence="14">
    <location>
        <begin position="111"/>
        <end position="131"/>
    </location>
</feature>
<dbReference type="PROSITE" id="PS50020">
    <property type="entry name" value="WW_DOMAIN_2"/>
    <property type="match status" value="2"/>
</dbReference>
<comment type="similarity">
    <text evidence="13">Belongs to the YAP1 family.</text>
</comment>
<proteinExistence type="evidence at transcript level"/>
<dbReference type="GO" id="GO:0070161">
    <property type="term" value="C:anchoring junction"/>
    <property type="evidence" value="ECO:0007669"/>
    <property type="project" value="UniProtKB-SubCell"/>
</dbReference>
<feature type="compositionally biased region" description="Low complexity" evidence="14">
    <location>
        <begin position="156"/>
        <end position="169"/>
    </location>
</feature>
<dbReference type="InterPro" id="IPR053819">
    <property type="entry name" value="TEADIR3_omega_loop"/>
</dbReference>
<dbReference type="SUPFAM" id="SSF51045">
    <property type="entry name" value="WW domain"/>
    <property type="match status" value="2"/>
</dbReference>
<dbReference type="Gene3D" id="6.20.430.10">
    <property type="match status" value="1"/>
</dbReference>
<evidence type="ECO:0000256" key="4">
    <source>
        <dbReference type="ARBA" id="ARBA00022490"/>
    </source>
</evidence>
<feature type="domain" description="WW" evidence="15">
    <location>
        <begin position="194"/>
        <end position="227"/>
    </location>
</feature>
<dbReference type="PANTHER" id="PTHR17616:SF8">
    <property type="entry name" value="TRANSCRIPTIONAL COACTIVATOR YORKIE"/>
    <property type="match status" value="1"/>
</dbReference>
<protein>
    <submittedName>
        <fullName evidence="16">Putative ww domain-containing protein</fullName>
    </submittedName>
</protein>
<dbReference type="Pfam" id="PF00397">
    <property type="entry name" value="WW"/>
    <property type="match status" value="2"/>
</dbReference>
<dbReference type="PANTHER" id="PTHR17616">
    <property type="entry name" value="YES-ASSOCIATED PROTEIN YAP1 FAMILY MEMBER"/>
    <property type="match status" value="1"/>
</dbReference>
<evidence type="ECO:0000256" key="14">
    <source>
        <dbReference type="SAM" id="MobiDB-lite"/>
    </source>
</evidence>
<evidence type="ECO:0000256" key="5">
    <source>
        <dbReference type="ARBA" id="ARBA00022491"/>
    </source>
</evidence>
<evidence type="ECO:0000256" key="11">
    <source>
        <dbReference type="ARBA" id="ARBA00023163"/>
    </source>
</evidence>
<evidence type="ECO:0000256" key="6">
    <source>
        <dbReference type="ARBA" id="ARBA00022553"/>
    </source>
</evidence>
<evidence type="ECO:0000256" key="13">
    <source>
        <dbReference type="ARBA" id="ARBA00038057"/>
    </source>
</evidence>
<keyword evidence="5" id="KW-0678">Repressor</keyword>
<dbReference type="InterPro" id="IPR001202">
    <property type="entry name" value="WW_dom"/>
</dbReference>
<dbReference type="EMBL" id="GDAI01001067">
    <property type="protein sequence ID" value="JAI16536.1"/>
    <property type="molecule type" value="mRNA"/>
</dbReference>
<keyword evidence="7" id="KW-0677">Repeat</keyword>
<dbReference type="Gene3D" id="2.20.70.10">
    <property type="match status" value="2"/>
</dbReference>
<name>A0A0K8TQV3_TABBR</name>
<feature type="compositionally biased region" description="Low complexity" evidence="14">
    <location>
        <begin position="132"/>
        <end position="146"/>
    </location>
</feature>
<dbReference type="AlphaFoldDB" id="A0A0K8TQV3"/>
<comment type="subcellular location">
    <subcellularLocation>
        <location evidence="2">Cell junction</location>
    </subcellularLocation>
    <subcellularLocation>
        <location evidence="3">Cytoplasm</location>
    </subcellularLocation>
    <subcellularLocation>
        <location evidence="1">Nucleus</location>
    </subcellularLocation>
</comment>
<evidence type="ECO:0000256" key="1">
    <source>
        <dbReference type="ARBA" id="ARBA00004123"/>
    </source>
</evidence>
<keyword evidence="12" id="KW-0539">Nucleus</keyword>
<feature type="region of interest" description="Disordered" evidence="14">
    <location>
        <begin position="65"/>
        <end position="169"/>
    </location>
</feature>
<reference evidence="16" key="1">
    <citation type="journal article" date="2015" name="Insect Biochem. Mol. Biol.">
        <title>An insight into the sialome of the horse fly, Tabanus bromius.</title>
        <authorList>
            <person name="Ribeiro J.M."/>
            <person name="Kazimirova M."/>
            <person name="Takac P."/>
            <person name="Andersen J.F."/>
            <person name="Francischetti I.M."/>
        </authorList>
    </citation>
    <scope>NUCLEOTIDE SEQUENCE</scope>
</reference>
<evidence type="ECO:0000256" key="8">
    <source>
        <dbReference type="ARBA" id="ARBA00022949"/>
    </source>
</evidence>
<sequence length="461" mass="50265">MALNNSMNANNNNNNTIDSDAVKQGNLVVRIDQDSDDNLQALFDSVLKPGDSKRPLQVPLHMRKLPKSFFNPPSNGSKSPSVSHSRANSTDSAFSTGSQGAPPTAPPATNRGIQISHSRAHSSPASLQQTYAGSGMNAQNNNNSTGSGSGTGGNATGNNGNATQGGQTNTVQPVHMKQRSYDVVSAIQLQDELGDLPPGWEQARTVEGQIYYLNHITRTTQWEDPRKQLAQQAALAQHQSAESLLRSPIQQTATITVKDPAVTDPLGPLPEGWEQAVTSSGEIYFINHINRTTSWVDPRISDYLQRASSLTSRQETSNTNTNNWVNIRNLEKEREYLKQRQQEIQHQDLLTRQNQQTMGLQMDPFLSGITDHTRQESGDSGLSLSSNNFSVTPDFLSNIDDSMDCISESGNLDSLGGLEGADDLVPSLQLGDNICTEMLNDVQSLINPVTTKPDNLNWFKI</sequence>
<evidence type="ECO:0000256" key="2">
    <source>
        <dbReference type="ARBA" id="ARBA00004282"/>
    </source>
</evidence>
<dbReference type="FunFam" id="2.20.70.10:FF:000019">
    <property type="entry name" value="Putative transcriptional coactivator YAP1"/>
    <property type="match status" value="1"/>
</dbReference>
<dbReference type="GO" id="GO:0003713">
    <property type="term" value="F:transcription coactivator activity"/>
    <property type="evidence" value="ECO:0007669"/>
    <property type="project" value="TreeGrafter"/>
</dbReference>
<organism evidence="16">
    <name type="scientific">Tabanus bromius</name>
    <name type="common">Band-eyed brown horse fly</name>
    <dbReference type="NCBI Taxonomy" id="304241"/>
    <lineage>
        <taxon>Eukaryota</taxon>
        <taxon>Metazoa</taxon>
        <taxon>Ecdysozoa</taxon>
        <taxon>Arthropoda</taxon>
        <taxon>Hexapoda</taxon>
        <taxon>Insecta</taxon>
        <taxon>Pterygota</taxon>
        <taxon>Neoptera</taxon>
        <taxon>Endopterygota</taxon>
        <taxon>Diptera</taxon>
        <taxon>Brachycera</taxon>
        <taxon>Tabanomorpha</taxon>
        <taxon>Tabanoidea</taxon>
        <taxon>Tabanidae</taxon>
        <taxon>Tabanus</taxon>
    </lineage>
</organism>
<dbReference type="PROSITE" id="PS01159">
    <property type="entry name" value="WW_DOMAIN_1"/>
    <property type="match status" value="2"/>
</dbReference>